<feature type="domain" description="GGDEF" evidence="2">
    <location>
        <begin position="177"/>
        <end position="266"/>
    </location>
</feature>
<dbReference type="CDD" id="cd01949">
    <property type="entry name" value="GGDEF"/>
    <property type="match status" value="1"/>
</dbReference>
<name>A0A1Z3HFV6_9CYAN</name>
<dbReference type="SMART" id="SM00267">
    <property type="entry name" value="GGDEF"/>
    <property type="match status" value="1"/>
</dbReference>
<dbReference type="InterPro" id="IPR029787">
    <property type="entry name" value="Nucleotide_cyclase"/>
</dbReference>
<dbReference type="PROSITE" id="PS50887">
    <property type="entry name" value="GGDEF"/>
    <property type="match status" value="1"/>
</dbReference>
<dbReference type="InterPro" id="IPR000160">
    <property type="entry name" value="GGDEF_dom"/>
</dbReference>
<feature type="transmembrane region" description="Helical" evidence="1">
    <location>
        <begin position="45"/>
        <end position="64"/>
    </location>
</feature>
<dbReference type="Proteomes" id="UP000191901">
    <property type="component" value="Chromosome"/>
</dbReference>
<evidence type="ECO:0000313" key="3">
    <source>
        <dbReference type="EMBL" id="ASC69178.1"/>
    </source>
</evidence>
<keyword evidence="1" id="KW-0472">Membrane</keyword>
<protein>
    <submittedName>
        <fullName evidence="3">GGDEF domain-containing protein</fullName>
    </submittedName>
</protein>
<reference evidence="3 4" key="1">
    <citation type="journal article" date="2016" name="Biochim. Biophys. Acta">
        <title>Characterization of red-shifted phycobilisomes isolated from the chlorophyll f-containing cyanobacterium Halomicronema hongdechloris.</title>
        <authorList>
            <person name="Li Y."/>
            <person name="Lin Y."/>
            <person name="Garvey C.J."/>
            <person name="Birch D."/>
            <person name="Corkery R.W."/>
            <person name="Loughlin P.C."/>
            <person name="Scheer H."/>
            <person name="Willows R.D."/>
            <person name="Chen M."/>
        </authorList>
    </citation>
    <scope>NUCLEOTIDE SEQUENCE [LARGE SCALE GENOMIC DNA]</scope>
    <source>
        <strain evidence="3 4">C2206</strain>
    </source>
</reference>
<feature type="transmembrane region" description="Helical" evidence="1">
    <location>
        <begin position="17"/>
        <end position="38"/>
    </location>
</feature>
<dbReference type="OrthoDB" id="453368at2"/>
<keyword evidence="1" id="KW-0812">Transmembrane</keyword>
<organism evidence="3 4">
    <name type="scientific">Halomicronema hongdechloris C2206</name>
    <dbReference type="NCBI Taxonomy" id="1641165"/>
    <lineage>
        <taxon>Bacteria</taxon>
        <taxon>Bacillati</taxon>
        <taxon>Cyanobacteriota</taxon>
        <taxon>Cyanophyceae</taxon>
        <taxon>Nodosilineales</taxon>
        <taxon>Nodosilineaceae</taxon>
        <taxon>Halomicronema</taxon>
    </lineage>
</organism>
<dbReference type="GO" id="GO:1902201">
    <property type="term" value="P:negative regulation of bacterial-type flagellum-dependent cell motility"/>
    <property type="evidence" value="ECO:0007669"/>
    <property type="project" value="TreeGrafter"/>
</dbReference>
<dbReference type="AlphaFoldDB" id="A0A1Z3HFV6"/>
<dbReference type="SUPFAM" id="SSF55073">
    <property type="entry name" value="Nucleotide cyclase"/>
    <property type="match status" value="1"/>
</dbReference>
<feature type="transmembrane region" description="Helical" evidence="1">
    <location>
        <begin position="93"/>
        <end position="112"/>
    </location>
</feature>
<dbReference type="Pfam" id="PF00990">
    <property type="entry name" value="GGDEF"/>
    <property type="match status" value="1"/>
</dbReference>
<gene>
    <name evidence="3" type="ORF">XM38_001040</name>
</gene>
<dbReference type="PANTHER" id="PTHR45138:SF9">
    <property type="entry name" value="DIGUANYLATE CYCLASE DGCM-RELATED"/>
    <property type="match status" value="1"/>
</dbReference>
<evidence type="ECO:0000256" key="1">
    <source>
        <dbReference type="SAM" id="Phobius"/>
    </source>
</evidence>
<dbReference type="PANTHER" id="PTHR45138">
    <property type="entry name" value="REGULATORY COMPONENTS OF SENSORY TRANSDUCTION SYSTEM"/>
    <property type="match status" value="1"/>
</dbReference>
<dbReference type="KEGG" id="hhg:XM38_001040"/>
<dbReference type="GO" id="GO:0005886">
    <property type="term" value="C:plasma membrane"/>
    <property type="evidence" value="ECO:0007669"/>
    <property type="project" value="TreeGrafter"/>
</dbReference>
<dbReference type="NCBIfam" id="TIGR00254">
    <property type="entry name" value="GGDEF"/>
    <property type="match status" value="1"/>
</dbReference>
<dbReference type="RefSeq" id="WP_137454973.1">
    <property type="nucleotide sequence ID" value="NZ_CP021983.2"/>
</dbReference>
<dbReference type="GO" id="GO:0043709">
    <property type="term" value="P:cell adhesion involved in single-species biofilm formation"/>
    <property type="evidence" value="ECO:0007669"/>
    <property type="project" value="TreeGrafter"/>
</dbReference>
<evidence type="ECO:0000259" key="2">
    <source>
        <dbReference type="PROSITE" id="PS50887"/>
    </source>
</evidence>
<evidence type="ECO:0000313" key="4">
    <source>
        <dbReference type="Proteomes" id="UP000191901"/>
    </source>
</evidence>
<dbReference type="InterPro" id="IPR043128">
    <property type="entry name" value="Rev_trsase/Diguanyl_cyclase"/>
</dbReference>
<feature type="transmembrane region" description="Helical" evidence="1">
    <location>
        <begin position="118"/>
        <end position="137"/>
    </location>
</feature>
<dbReference type="Gene3D" id="3.30.70.270">
    <property type="match status" value="1"/>
</dbReference>
<dbReference type="GO" id="GO:0052621">
    <property type="term" value="F:diguanylate cyclase activity"/>
    <property type="evidence" value="ECO:0007669"/>
    <property type="project" value="TreeGrafter"/>
</dbReference>
<sequence length="266" mass="30033">MAALCLLPFAIQDLLRGYYLLGGTVSLVILLMVSNALIFWRHRRLLMPAPLLLLLVIATTYLAIYREGIHGVYWAYPVVIAFHFLMQPNLAIGLSVVFIVGIIPLAGTQLGWAETLRIVLTLSVSSAFTGIFAAIVLRQQQTLQRLTITDPLTQTFNRRHLHHCLETALAQQARYGITTSLVLFDIDHFKQINDRFGHQMGDLALQRLSQQVRQRLRRTDTIFRFGGEEFVILLPATTLNEARQMAEDLTRQIAQTSILRSPAGDR</sequence>
<accession>A0A1Z3HFV6</accession>
<dbReference type="InterPro" id="IPR050469">
    <property type="entry name" value="Diguanylate_Cyclase"/>
</dbReference>
<feature type="transmembrane region" description="Helical" evidence="1">
    <location>
        <begin position="70"/>
        <end position="86"/>
    </location>
</feature>
<keyword evidence="1" id="KW-1133">Transmembrane helix</keyword>
<dbReference type="EMBL" id="CP021983">
    <property type="protein sequence ID" value="ASC69178.1"/>
    <property type="molecule type" value="Genomic_DNA"/>
</dbReference>
<keyword evidence="4" id="KW-1185">Reference proteome</keyword>
<proteinExistence type="predicted"/>